<gene>
    <name evidence="1" type="ORF">niasHS_002053</name>
</gene>
<keyword evidence="2" id="KW-1185">Reference proteome</keyword>
<protein>
    <submittedName>
        <fullName evidence="1">Uncharacterized protein</fullName>
    </submittedName>
</protein>
<dbReference type="AlphaFoldDB" id="A0ABD2K5T8"/>
<proteinExistence type="predicted"/>
<evidence type="ECO:0000313" key="2">
    <source>
        <dbReference type="Proteomes" id="UP001620645"/>
    </source>
</evidence>
<organism evidence="1 2">
    <name type="scientific">Heterodera schachtii</name>
    <name type="common">Sugarbeet cyst nematode worm</name>
    <name type="synonym">Tylenchus schachtii</name>
    <dbReference type="NCBI Taxonomy" id="97005"/>
    <lineage>
        <taxon>Eukaryota</taxon>
        <taxon>Metazoa</taxon>
        <taxon>Ecdysozoa</taxon>
        <taxon>Nematoda</taxon>
        <taxon>Chromadorea</taxon>
        <taxon>Rhabditida</taxon>
        <taxon>Tylenchina</taxon>
        <taxon>Tylenchomorpha</taxon>
        <taxon>Tylenchoidea</taxon>
        <taxon>Heteroderidae</taxon>
        <taxon>Heteroderinae</taxon>
        <taxon>Heterodera</taxon>
    </lineage>
</organism>
<dbReference type="Proteomes" id="UP001620645">
    <property type="component" value="Unassembled WGS sequence"/>
</dbReference>
<evidence type="ECO:0000313" key="1">
    <source>
        <dbReference type="EMBL" id="KAL3098217.1"/>
    </source>
</evidence>
<comment type="caution">
    <text evidence="1">The sequence shown here is derived from an EMBL/GenBank/DDBJ whole genome shotgun (WGS) entry which is preliminary data.</text>
</comment>
<dbReference type="EMBL" id="JBICCN010000051">
    <property type="protein sequence ID" value="KAL3098217.1"/>
    <property type="molecule type" value="Genomic_DNA"/>
</dbReference>
<accession>A0ABD2K5T8</accession>
<name>A0ABD2K5T8_HETSC</name>
<reference evidence="1 2" key="1">
    <citation type="submission" date="2024-10" db="EMBL/GenBank/DDBJ databases">
        <authorList>
            <person name="Kim D."/>
        </authorList>
    </citation>
    <scope>NUCLEOTIDE SEQUENCE [LARGE SCALE GENOMIC DNA]</scope>
    <source>
        <strain evidence="1">Taebaek</strain>
    </source>
</reference>
<sequence length="146" mass="16669">MDANFEERNALAKNCTSTARSAKRMIGGIKDNVLDANGTQWKRIEARRFYTDVKNFLYGPNILPEIAAQFGKPNQDDPAYVNYTTPGRVKVKIWQLILNTCIRMVEHYGRVANMQQLRLDCPVFVPTLYEISREYKVAGELLVPNA</sequence>